<protein>
    <submittedName>
        <fullName evidence="1">Uncharacterized protein</fullName>
    </submittedName>
</protein>
<sequence>MPFFVAKKEQISGAKCISNPKFLFETGNFRAEYSVLRFFKGQSRSQIQPFFVNSADLEHFFWWLQVRFTQRRQDAVLHQNDHPAVIL</sequence>
<dbReference type="Proteomes" id="UP000242447">
    <property type="component" value="Chromosome"/>
</dbReference>
<gene>
    <name evidence="1" type="ORF">BVG79_00655</name>
</gene>
<evidence type="ECO:0000313" key="2">
    <source>
        <dbReference type="Proteomes" id="UP000242447"/>
    </source>
</evidence>
<accession>A0A1W6NYA2</accession>
<dbReference type="KEGG" id="kro:BVG79_00655"/>
<name>A0A1W6NYA2_9RHOB</name>
<organism evidence="1 2">
    <name type="scientific">Ketogulonicigenium robustum</name>
    <dbReference type="NCBI Taxonomy" id="92947"/>
    <lineage>
        <taxon>Bacteria</taxon>
        <taxon>Pseudomonadati</taxon>
        <taxon>Pseudomonadota</taxon>
        <taxon>Alphaproteobacteria</taxon>
        <taxon>Rhodobacterales</taxon>
        <taxon>Roseobacteraceae</taxon>
        <taxon>Ketogulonicigenium</taxon>
    </lineage>
</organism>
<dbReference type="EMBL" id="CP019937">
    <property type="protein sequence ID" value="ARO14007.1"/>
    <property type="molecule type" value="Genomic_DNA"/>
</dbReference>
<dbReference type="STRING" id="92947.BVG79_00655"/>
<keyword evidence="2" id="KW-1185">Reference proteome</keyword>
<evidence type="ECO:0000313" key="1">
    <source>
        <dbReference type="EMBL" id="ARO14007.1"/>
    </source>
</evidence>
<dbReference type="AlphaFoldDB" id="A0A1W6NYA2"/>
<reference evidence="1 2" key="1">
    <citation type="submission" date="2017-02" db="EMBL/GenBank/DDBJ databases">
        <title>Ketogulonicigenium robustum SPU B003 Genome sequencing and assembly.</title>
        <authorList>
            <person name="Li Y."/>
            <person name="Liu L."/>
            <person name="Wang C."/>
            <person name="Zhang M."/>
            <person name="Zhang T."/>
            <person name="Zhang Y."/>
        </authorList>
    </citation>
    <scope>NUCLEOTIDE SEQUENCE [LARGE SCALE GENOMIC DNA]</scope>
    <source>
        <strain evidence="1 2">SPU_B003</strain>
    </source>
</reference>
<proteinExistence type="predicted"/>